<protein>
    <submittedName>
        <fullName evidence="1">Uncharacterized protein</fullName>
    </submittedName>
</protein>
<dbReference type="AlphaFoldDB" id="A0A2D0IL00"/>
<organism evidence="1 2">
    <name type="scientific">Xenorhabdus ehlersii</name>
    <dbReference type="NCBI Taxonomy" id="290111"/>
    <lineage>
        <taxon>Bacteria</taxon>
        <taxon>Pseudomonadati</taxon>
        <taxon>Pseudomonadota</taxon>
        <taxon>Gammaproteobacteria</taxon>
        <taxon>Enterobacterales</taxon>
        <taxon>Morganellaceae</taxon>
        <taxon>Xenorhabdus</taxon>
    </lineage>
</organism>
<gene>
    <name evidence="1" type="ORF">Xehl_03626</name>
</gene>
<accession>A0A2D0IL00</accession>
<evidence type="ECO:0000313" key="2">
    <source>
        <dbReference type="Proteomes" id="UP000225605"/>
    </source>
</evidence>
<reference evidence="1 2" key="1">
    <citation type="journal article" date="2017" name="Nat. Microbiol.">
        <title>Natural product diversity associated with the nematode symbionts Photorhabdus and Xenorhabdus.</title>
        <authorList>
            <person name="Tobias N.J."/>
            <person name="Wolff H."/>
            <person name="Djahanschiri B."/>
            <person name="Grundmann F."/>
            <person name="Kronenwerth M."/>
            <person name="Shi Y.M."/>
            <person name="Simonyi S."/>
            <person name="Grun P."/>
            <person name="Shapiro-Ilan D."/>
            <person name="Pidot S.J."/>
            <person name="Stinear T.P."/>
            <person name="Ebersberger I."/>
            <person name="Bode H.B."/>
        </authorList>
    </citation>
    <scope>NUCLEOTIDE SEQUENCE [LARGE SCALE GENOMIC DNA]</scope>
    <source>
        <strain evidence="1 2">DSM 16337</strain>
    </source>
</reference>
<dbReference type="Proteomes" id="UP000225605">
    <property type="component" value="Unassembled WGS sequence"/>
</dbReference>
<proteinExistence type="predicted"/>
<sequence>MAQVERRHDRLDVIFISTFMSPAPISEYPDNHP</sequence>
<dbReference type="EMBL" id="NIBT01000025">
    <property type="protein sequence ID" value="PHM22478.1"/>
    <property type="molecule type" value="Genomic_DNA"/>
</dbReference>
<comment type="caution">
    <text evidence="1">The sequence shown here is derived from an EMBL/GenBank/DDBJ whole genome shotgun (WGS) entry which is preliminary data.</text>
</comment>
<evidence type="ECO:0000313" key="1">
    <source>
        <dbReference type="EMBL" id="PHM22478.1"/>
    </source>
</evidence>
<name>A0A2D0IL00_9GAMM</name>